<dbReference type="AlphaFoldDB" id="A0A6G3TJF2"/>
<gene>
    <name evidence="1" type="ORF">G3I66_26650</name>
</gene>
<protein>
    <submittedName>
        <fullName evidence="1">DUF1177 domain-containing protein</fullName>
    </submittedName>
</protein>
<dbReference type="RefSeq" id="WP_164277766.1">
    <property type="nucleotide sequence ID" value="NZ_JAAGMQ010000789.1"/>
</dbReference>
<reference evidence="1 2" key="1">
    <citation type="submission" date="2020-01" db="EMBL/GenBank/DDBJ databases">
        <title>Insect and environment-associated Actinomycetes.</title>
        <authorList>
            <person name="Currrie C."/>
            <person name="Chevrette M."/>
            <person name="Carlson C."/>
            <person name="Stubbendieck R."/>
            <person name="Wendt-Pienkowski E."/>
        </authorList>
    </citation>
    <scope>NUCLEOTIDE SEQUENCE [LARGE SCALE GENOMIC DNA]</scope>
    <source>
        <strain evidence="1 2">SID7739</strain>
    </source>
</reference>
<evidence type="ECO:0000313" key="1">
    <source>
        <dbReference type="EMBL" id="NEC36723.1"/>
    </source>
</evidence>
<accession>A0A6G3TJF2</accession>
<feature type="non-terminal residue" evidence="1">
    <location>
        <position position="90"/>
    </location>
</feature>
<dbReference type="Proteomes" id="UP000475666">
    <property type="component" value="Unassembled WGS sequence"/>
</dbReference>
<dbReference type="InterPro" id="IPR009561">
    <property type="entry name" value="DUF1177"/>
</dbReference>
<dbReference type="Pfam" id="PF06675">
    <property type="entry name" value="DUF1177"/>
    <property type="match status" value="1"/>
</dbReference>
<comment type="caution">
    <text evidence="1">The sequence shown here is derived from an EMBL/GenBank/DDBJ whole genome shotgun (WGS) entry which is preliminary data.</text>
</comment>
<name>A0A6G3TJF2_9ACTN</name>
<proteinExistence type="predicted"/>
<sequence length="90" mass="9153">MLKYVLDLVDLLDDPDVDGKRVAAHLDSVAGPEGSGAEVTTVTGERGSTDFVLVRIPGRAGRTRGGSARTLGVVGRLGGVGARPEAVGLV</sequence>
<dbReference type="EMBL" id="JAAGMQ010000789">
    <property type="protein sequence ID" value="NEC36723.1"/>
    <property type="molecule type" value="Genomic_DNA"/>
</dbReference>
<evidence type="ECO:0000313" key="2">
    <source>
        <dbReference type="Proteomes" id="UP000475666"/>
    </source>
</evidence>
<organism evidence="1 2">
    <name type="scientific">Streptomyces rubrogriseus</name>
    <dbReference type="NCBI Taxonomy" id="194673"/>
    <lineage>
        <taxon>Bacteria</taxon>
        <taxon>Bacillati</taxon>
        <taxon>Actinomycetota</taxon>
        <taxon>Actinomycetes</taxon>
        <taxon>Kitasatosporales</taxon>
        <taxon>Streptomycetaceae</taxon>
        <taxon>Streptomyces</taxon>
        <taxon>Streptomyces violaceoruber group</taxon>
    </lineage>
</organism>